<reference evidence="1" key="1">
    <citation type="submission" date="2021-07" db="EMBL/GenBank/DDBJ databases">
        <title>Shewanella sp. YLB-07 whole genome sequence.</title>
        <authorList>
            <person name="Yu L."/>
        </authorList>
    </citation>
    <scope>NUCLEOTIDE SEQUENCE</scope>
    <source>
        <strain evidence="1">YLB-08</strain>
    </source>
</reference>
<dbReference type="Proteomes" id="UP000316416">
    <property type="component" value="Chromosome"/>
</dbReference>
<dbReference type="Pfam" id="PF07369">
    <property type="entry name" value="DUF1488"/>
    <property type="match status" value="1"/>
</dbReference>
<evidence type="ECO:0000313" key="1">
    <source>
        <dbReference type="EMBL" id="QPG56032.1"/>
    </source>
</evidence>
<dbReference type="RefSeq" id="WP_142873215.1">
    <property type="nucleotide sequence ID" value="NZ_CP045503.2"/>
</dbReference>
<keyword evidence="2" id="KW-1185">Reference proteome</keyword>
<sequence>MNQNIIFPDLQDWDDASQQIIFPAQVMGANIKCRVSLSRLTKLNGEELTEGAQVLEAFERSRFDIEDHIEELIEQEKFDEDGGVSWC</sequence>
<dbReference type="EMBL" id="CP045503">
    <property type="protein sequence ID" value="QPG56032.1"/>
    <property type="molecule type" value="Genomic_DNA"/>
</dbReference>
<dbReference type="Gene3D" id="3.30.160.140">
    <property type="entry name" value="Shew3726-like"/>
    <property type="match status" value="1"/>
</dbReference>
<accession>A0ABX6V2E3</accession>
<gene>
    <name evidence="1" type="ORF">FM038_000220</name>
</gene>
<dbReference type="InterPro" id="IPR009962">
    <property type="entry name" value="DUF1488"/>
</dbReference>
<proteinExistence type="predicted"/>
<dbReference type="InterPro" id="IPR036692">
    <property type="entry name" value="Shew3726-like_sf"/>
</dbReference>
<dbReference type="SUPFAM" id="SSF160272">
    <property type="entry name" value="Shew3726-like"/>
    <property type="match status" value="1"/>
</dbReference>
<name>A0ABX6V2E3_9GAMM</name>
<protein>
    <submittedName>
        <fullName evidence="1">DUF1488 domain-containing protein</fullName>
    </submittedName>
</protein>
<evidence type="ECO:0000313" key="2">
    <source>
        <dbReference type="Proteomes" id="UP000316416"/>
    </source>
</evidence>
<organism evidence="1 2">
    <name type="scientific">Shewanella eurypsychrophilus</name>
    <dbReference type="NCBI Taxonomy" id="2593656"/>
    <lineage>
        <taxon>Bacteria</taxon>
        <taxon>Pseudomonadati</taxon>
        <taxon>Pseudomonadota</taxon>
        <taxon>Gammaproteobacteria</taxon>
        <taxon>Alteromonadales</taxon>
        <taxon>Shewanellaceae</taxon>
        <taxon>Shewanella</taxon>
    </lineage>
</organism>